<dbReference type="RefSeq" id="XP_016467467.1">
    <property type="nucleotide sequence ID" value="XM_016611981.1"/>
</dbReference>
<dbReference type="Pfam" id="PF00646">
    <property type="entry name" value="F-box"/>
    <property type="match status" value="1"/>
</dbReference>
<dbReference type="Pfam" id="PF23622">
    <property type="entry name" value="LRR_At1g61320_AtMIF1"/>
    <property type="match status" value="1"/>
</dbReference>
<dbReference type="Proteomes" id="UP000790787">
    <property type="component" value="Chromosome 7"/>
</dbReference>
<organism evidence="1 2">
    <name type="scientific">Nicotiana tabacum</name>
    <name type="common">Common tobacco</name>
    <dbReference type="NCBI Taxonomy" id="4097"/>
    <lineage>
        <taxon>Eukaryota</taxon>
        <taxon>Viridiplantae</taxon>
        <taxon>Streptophyta</taxon>
        <taxon>Embryophyta</taxon>
        <taxon>Tracheophyta</taxon>
        <taxon>Spermatophyta</taxon>
        <taxon>Magnoliopsida</taxon>
        <taxon>eudicotyledons</taxon>
        <taxon>Gunneridae</taxon>
        <taxon>Pentapetalae</taxon>
        <taxon>asterids</taxon>
        <taxon>lamiids</taxon>
        <taxon>Solanales</taxon>
        <taxon>Solanaceae</taxon>
        <taxon>Nicotianoideae</taxon>
        <taxon>Nicotianeae</taxon>
        <taxon>Nicotiana</taxon>
    </lineage>
</organism>
<dbReference type="GeneID" id="107790082"/>
<dbReference type="SUPFAM" id="SSF81383">
    <property type="entry name" value="F-box domain"/>
    <property type="match status" value="1"/>
</dbReference>
<dbReference type="InterPro" id="IPR032675">
    <property type="entry name" value="LRR_dom_sf"/>
</dbReference>
<dbReference type="InterPro" id="IPR036047">
    <property type="entry name" value="F-box-like_dom_sf"/>
</dbReference>
<gene>
    <name evidence="2" type="primary">LOC107790082</name>
</gene>
<dbReference type="SUPFAM" id="SSF52047">
    <property type="entry name" value="RNI-like"/>
    <property type="match status" value="1"/>
</dbReference>
<evidence type="ECO:0000313" key="1">
    <source>
        <dbReference type="Proteomes" id="UP000790787"/>
    </source>
</evidence>
<proteinExistence type="predicted"/>
<keyword evidence="1" id="KW-1185">Reference proteome</keyword>
<dbReference type="KEGG" id="nta:107790082"/>
<dbReference type="OrthoDB" id="1932213at2759"/>
<evidence type="ECO:0000313" key="2">
    <source>
        <dbReference type="RefSeq" id="XP_016467467.1"/>
    </source>
</evidence>
<dbReference type="PANTHER" id="PTHR34145">
    <property type="entry name" value="OS02G0105600 PROTEIN"/>
    <property type="match status" value="1"/>
</dbReference>
<dbReference type="PROSITE" id="PS50181">
    <property type="entry name" value="FBOX"/>
    <property type="match status" value="1"/>
</dbReference>
<protein>
    <submittedName>
        <fullName evidence="2">F-box/FBD/LRR-repeat protein At5g56420-like isoform X1</fullName>
    </submittedName>
</protein>
<name>A0A1S3ZSX7_TOBAC</name>
<dbReference type="AlphaFoldDB" id="A0A1S3ZSX7"/>
<reference evidence="1" key="1">
    <citation type="journal article" date="2014" name="Nat. Commun.">
        <title>The tobacco genome sequence and its comparison with those of tomato and potato.</title>
        <authorList>
            <person name="Sierro N."/>
            <person name="Battey J.N."/>
            <person name="Ouadi S."/>
            <person name="Bakaher N."/>
            <person name="Bovet L."/>
            <person name="Willig A."/>
            <person name="Goepfert S."/>
            <person name="Peitsch M.C."/>
            <person name="Ivanov N.V."/>
        </authorList>
    </citation>
    <scope>NUCLEOTIDE SEQUENCE [LARGE SCALE GENOMIC DNA]</scope>
</reference>
<dbReference type="PaxDb" id="4097-A0A1S3ZSX7"/>
<accession>A0A1S3ZSX7</accession>
<dbReference type="InterPro" id="IPR053772">
    <property type="entry name" value="At1g61320/At1g61330-like"/>
</dbReference>
<dbReference type="PANTHER" id="PTHR34145:SF28">
    <property type="entry name" value="F-BOX DOMAIN-CONTAINING PROTEIN"/>
    <property type="match status" value="1"/>
</dbReference>
<dbReference type="Gene3D" id="1.20.1280.50">
    <property type="match status" value="1"/>
</dbReference>
<dbReference type="InterPro" id="IPR001810">
    <property type="entry name" value="F-box_dom"/>
</dbReference>
<sequence length="527" mass="60402">MALADRDFPGRIILPLLTLGGIALWMNYYGFLGKRPRSKVLFWSRAGRLIKKYLGPDYVEKEKALAEVHDAKEDYFSQLPDDVLSSILAHLTVVDAARTSILSRRWKYRFASMPTLQFRCLDMFGIKPYNHTCCPYYQQKFLKGVNQLLQLYTGRKVTHVKMTFCFGRQFSSEFDQWMHSISRLGVERLYLSFDCGINYPIHNSNPIRNSDKLFKFSLELLSQASSLKHLLLYHCVVQSSIGVRLKSLRTLTLLGVLLESDQLERIFSSCLNLNLLELCYCKLPYKLWISGTVTSVVFFACGGLEEIDLWAANLHSFECNFFSKVRFYFSFVPMLENVMIDLKGATAMPYIFGDFARDLPAQVKSLTVKASQSQIEYFPIKTQMFRNLRELTLVLVFTHDFDIVNISPILGVCPLLQYLDVVQSRTTRDGRGSGIRPPLSPTYHTELKEVTFGGFRGTRAEIEFAVYILRSALVLERMFLSPCFTCYSGSGTWEKTRGVSLDERKRNSIEQELHGQAISRNAVVIIQ</sequence>
<reference evidence="2" key="2">
    <citation type="submission" date="2025-08" db="UniProtKB">
        <authorList>
            <consortium name="RefSeq"/>
        </authorList>
    </citation>
    <scope>IDENTIFICATION</scope>
</reference>
<dbReference type="InterPro" id="IPR055357">
    <property type="entry name" value="LRR_At1g61320_AtMIF1"/>
</dbReference>
<dbReference type="Gene3D" id="3.80.10.10">
    <property type="entry name" value="Ribonuclease Inhibitor"/>
    <property type="match status" value="1"/>
</dbReference>